<dbReference type="InterPro" id="IPR037061">
    <property type="entry name" value="Lytic_TGlycoase_superhlx_L_sf"/>
</dbReference>
<gene>
    <name evidence="6" type="ORF">MORIYA_1307</name>
</gene>
<dbReference type="Proteomes" id="UP000250163">
    <property type="component" value="Chromosome MORIYA"/>
</dbReference>
<protein>
    <recommendedName>
        <fullName evidence="8">Soluble lytic murein transglycosylase</fullName>
    </recommendedName>
</protein>
<sequence length="650" mass="76225">MKIFFLSLFLFSFSSFATSLTWGQQRGLYTQAVDLQSQKMWSEALQTTKLIPAYPLTYLLEYQQLKAHFSRDSLSAVQAFIQDHLDRRVSYDLQRSYLYYLAKNQYWREYLSFYPRLPNSVDLKCYHFQARLAGDQADDIWIDVQKTWLTGASLPKACDSVLQYYLDSKKISQTLILQRFHLAYVKNKTSLMSYLITLMDKNNKRLATQLYALHKTPTKVLNSPLFKDRSFNRDLLNREAQASHVFLAASIKRLAKKDIELGLNAYLAYERKRSFTSAEQVKLKKYLISRIMIRNETKLLQWSDKALLALGNTPLTERRIRYAIKLNNWPDIEYWLAQLSEAKQQDSKWLYWQARVLENKQQQSQADKLYQQIATERNYYGFLAAQKLGLDYQFNANIVNEQQQDLDHLQTQLTHIGELYFQQHRYLLKREWRVLISNQSINLQRQLGLFAFQKGWAHLSVVASILSKSWSALNIRFPAANPQLFYANAERYELDSSYIYAITRQESSFDEFAYSPVGARGYMQLMPQTAKEIARKIGLTDYKRRAQLTDGDINVQLGSAYFDSLLKRYKGNRVLATAAYNAGPNRVDRWQGSKDGRAEQGLTMDSWIEAIPYKETRRYVKNVLVYNVIYQHILDKPLEFLKPKEIHARF</sequence>
<dbReference type="Pfam" id="PF01464">
    <property type="entry name" value="SLT"/>
    <property type="match status" value="1"/>
</dbReference>
<proteinExistence type="inferred from homology"/>
<dbReference type="AlphaFoldDB" id="A0A330LUU9"/>
<dbReference type="GO" id="GO:0004553">
    <property type="term" value="F:hydrolase activity, hydrolyzing O-glycosyl compounds"/>
    <property type="evidence" value="ECO:0007669"/>
    <property type="project" value="InterPro"/>
</dbReference>
<organism evidence="6 7">
    <name type="scientific">Moritella yayanosii</name>
    <dbReference type="NCBI Taxonomy" id="69539"/>
    <lineage>
        <taxon>Bacteria</taxon>
        <taxon>Pseudomonadati</taxon>
        <taxon>Pseudomonadota</taxon>
        <taxon>Gammaproteobacteria</taxon>
        <taxon>Alteromonadales</taxon>
        <taxon>Moritellaceae</taxon>
        <taxon>Moritella</taxon>
    </lineage>
</organism>
<dbReference type="KEGG" id="mya:MORIYA_1307"/>
<dbReference type="GO" id="GO:0042597">
    <property type="term" value="C:periplasmic space"/>
    <property type="evidence" value="ECO:0007669"/>
    <property type="project" value="InterPro"/>
</dbReference>
<dbReference type="InterPro" id="IPR008939">
    <property type="entry name" value="Lytic_TGlycosylase_superhlx_U"/>
</dbReference>
<feature type="chain" id="PRO_5016290242" description="Soluble lytic murein transglycosylase" evidence="3">
    <location>
        <begin position="18"/>
        <end position="650"/>
    </location>
</feature>
<keyword evidence="2 3" id="KW-0732">Signal</keyword>
<dbReference type="SUPFAM" id="SSF48435">
    <property type="entry name" value="Bacterial muramidases"/>
    <property type="match status" value="1"/>
</dbReference>
<evidence type="ECO:0000256" key="3">
    <source>
        <dbReference type="SAM" id="SignalP"/>
    </source>
</evidence>
<comment type="similarity">
    <text evidence="1">Belongs to the transglycosylase Slt family.</text>
</comment>
<evidence type="ECO:0000256" key="2">
    <source>
        <dbReference type="ARBA" id="ARBA00022729"/>
    </source>
</evidence>
<dbReference type="Gene3D" id="1.25.20.10">
    <property type="entry name" value="Bacterial muramidases"/>
    <property type="match status" value="1"/>
</dbReference>
<evidence type="ECO:0000313" key="6">
    <source>
        <dbReference type="EMBL" id="SQD77785.1"/>
    </source>
</evidence>
<feature type="domain" description="Transglycosylase SLT" evidence="4">
    <location>
        <begin position="484"/>
        <end position="599"/>
    </location>
</feature>
<dbReference type="PANTHER" id="PTHR37423:SF5">
    <property type="entry name" value="SOLUBLE LYTIC MUREIN TRANSGLYCOSYLASE"/>
    <property type="match status" value="1"/>
</dbReference>
<name>A0A330LUU9_9GAMM</name>
<evidence type="ECO:0000259" key="4">
    <source>
        <dbReference type="Pfam" id="PF01464"/>
    </source>
</evidence>
<dbReference type="PANTHER" id="PTHR37423">
    <property type="entry name" value="SOLUBLE LYTIC MUREIN TRANSGLYCOSYLASE-RELATED"/>
    <property type="match status" value="1"/>
</dbReference>
<dbReference type="SUPFAM" id="SSF53955">
    <property type="entry name" value="Lysozyme-like"/>
    <property type="match status" value="1"/>
</dbReference>
<dbReference type="Pfam" id="PF14718">
    <property type="entry name" value="SLT_L"/>
    <property type="match status" value="1"/>
</dbReference>
<dbReference type="Gene3D" id="1.10.1240.20">
    <property type="entry name" value="Lytic transglycosylase, superhelical linker domain"/>
    <property type="match status" value="1"/>
</dbReference>
<dbReference type="Gene3D" id="1.10.530.10">
    <property type="match status" value="1"/>
</dbReference>
<dbReference type="CDD" id="cd13401">
    <property type="entry name" value="Slt70-like"/>
    <property type="match status" value="1"/>
</dbReference>
<feature type="signal peptide" evidence="3">
    <location>
        <begin position="1"/>
        <end position="17"/>
    </location>
</feature>
<evidence type="ECO:0008006" key="8">
    <source>
        <dbReference type="Google" id="ProtNLM"/>
    </source>
</evidence>
<evidence type="ECO:0000256" key="1">
    <source>
        <dbReference type="ARBA" id="ARBA00007734"/>
    </source>
</evidence>
<dbReference type="InterPro" id="IPR023346">
    <property type="entry name" value="Lysozyme-like_dom_sf"/>
</dbReference>
<dbReference type="InterPro" id="IPR012289">
    <property type="entry name" value="Lytic_TGlycosylase_superhlx_L"/>
</dbReference>
<accession>A0A330LUU9</accession>
<dbReference type="OrthoDB" id="92254at2"/>
<dbReference type="EMBL" id="LS483250">
    <property type="protein sequence ID" value="SQD77785.1"/>
    <property type="molecule type" value="Genomic_DNA"/>
</dbReference>
<dbReference type="RefSeq" id="WP_112713557.1">
    <property type="nucleotide sequence ID" value="NZ_LS483250.1"/>
</dbReference>
<evidence type="ECO:0000313" key="7">
    <source>
        <dbReference type="Proteomes" id="UP000250163"/>
    </source>
</evidence>
<feature type="domain" description="Lytic transglycosylase superhelical linker" evidence="5">
    <location>
        <begin position="412"/>
        <end position="473"/>
    </location>
</feature>
<evidence type="ECO:0000259" key="5">
    <source>
        <dbReference type="Pfam" id="PF14718"/>
    </source>
</evidence>
<dbReference type="InterPro" id="IPR008258">
    <property type="entry name" value="Transglycosylase_SLT_dom_1"/>
</dbReference>
<keyword evidence="7" id="KW-1185">Reference proteome</keyword>
<reference evidence="7" key="1">
    <citation type="submission" date="2018-05" db="EMBL/GenBank/DDBJ databases">
        <authorList>
            <person name="Cea G.-C."/>
            <person name="William W."/>
        </authorList>
    </citation>
    <scope>NUCLEOTIDE SEQUENCE [LARGE SCALE GENOMIC DNA]</scope>
    <source>
        <strain evidence="7">DB21MT 5</strain>
    </source>
</reference>